<dbReference type="InterPro" id="IPR018996">
    <property type="entry name" value="Man1/Src1-like_C"/>
</dbReference>
<evidence type="ECO:0000313" key="10">
    <source>
        <dbReference type="EMBL" id="KAF2659520.1"/>
    </source>
</evidence>
<feature type="region of interest" description="Disordered" evidence="7">
    <location>
        <begin position="62"/>
        <end position="241"/>
    </location>
</feature>
<dbReference type="GO" id="GO:0005637">
    <property type="term" value="C:nuclear inner membrane"/>
    <property type="evidence" value="ECO:0007669"/>
    <property type="project" value="UniProtKB-SubCell"/>
</dbReference>
<keyword evidence="2" id="KW-0597">Phosphoprotein</keyword>
<evidence type="ECO:0000256" key="3">
    <source>
        <dbReference type="ARBA" id="ARBA00022692"/>
    </source>
</evidence>
<feature type="compositionally biased region" description="Basic and acidic residues" evidence="7">
    <location>
        <begin position="62"/>
        <end position="75"/>
    </location>
</feature>
<dbReference type="EMBL" id="MU004306">
    <property type="protein sequence ID" value="KAF2659520.1"/>
    <property type="molecule type" value="Genomic_DNA"/>
</dbReference>
<dbReference type="Pfam" id="PF09402">
    <property type="entry name" value="MSC"/>
    <property type="match status" value="1"/>
</dbReference>
<feature type="compositionally biased region" description="Basic and acidic residues" evidence="7">
    <location>
        <begin position="210"/>
        <end position="219"/>
    </location>
</feature>
<gene>
    <name evidence="10" type="ORF">K491DRAFT_775476</name>
</gene>
<keyword evidence="5" id="KW-0472">Membrane</keyword>
<dbReference type="InterPro" id="IPR041885">
    <property type="entry name" value="MAN1_winged_helix_dom"/>
</dbReference>
<dbReference type="OrthoDB" id="2503928at2759"/>
<evidence type="ECO:0000256" key="6">
    <source>
        <dbReference type="ARBA" id="ARBA00023242"/>
    </source>
</evidence>
<evidence type="ECO:0000256" key="1">
    <source>
        <dbReference type="ARBA" id="ARBA00004540"/>
    </source>
</evidence>
<protein>
    <submittedName>
        <fullName evidence="10">Sister chromatid separation protein-like protein</fullName>
    </submittedName>
</protein>
<feature type="domain" description="Man1/Src1-like C-terminal" evidence="8">
    <location>
        <begin position="317"/>
        <end position="643"/>
    </location>
</feature>
<accession>A0A6A6THY0</accession>
<dbReference type="Proteomes" id="UP000799324">
    <property type="component" value="Unassembled WGS sequence"/>
</dbReference>
<evidence type="ECO:0000256" key="7">
    <source>
        <dbReference type="SAM" id="MobiDB-lite"/>
    </source>
</evidence>
<keyword evidence="4" id="KW-1133">Transmembrane helix</keyword>
<feature type="domain" description="HeH/LEM" evidence="9">
    <location>
        <begin position="19"/>
        <end position="51"/>
    </location>
</feature>
<reference evidence="10" key="1">
    <citation type="journal article" date="2020" name="Stud. Mycol.">
        <title>101 Dothideomycetes genomes: a test case for predicting lifestyles and emergence of pathogens.</title>
        <authorList>
            <person name="Haridas S."/>
            <person name="Albert R."/>
            <person name="Binder M."/>
            <person name="Bloem J."/>
            <person name="Labutti K."/>
            <person name="Salamov A."/>
            <person name="Andreopoulos B."/>
            <person name="Baker S."/>
            <person name="Barry K."/>
            <person name="Bills G."/>
            <person name="Bluhm B."/>
            <person name="Cannon C."/>
            <person name="Castanera R."/>
            <person name="Culley D."/>
            <person name="Daum C."/>
            <person name="Ezra D."/>
            <person name="Gonzalez J."/>
            <person name="Henrissat B."/>
            <person name="Kuo A."/>
            <person name="Liang C."/>
            <person name="Lipzen A."/>
            <person name="Lutzoni F."/>
            <person name="Magnuson J."/>
            <person name="Mondo S."/>
            <person name="Nolan M."/>
            <person name="Ohm R."/>
            <person name="Pangilinan J."/>
            <person name="Park H.-J."/>
            <person name="Ramirez L."/>
            <person name="Alfaro M."/>
            <person name="Sun H."/>
            <person name="Tritt A."/>
            <person name="Yoshinaga Y."/>
            <person name="Zwiers L.-H."/>
            <person name="Turgeon B."/>
            <person name="Goodwin S."/>
            <person name="Spatafora J."/>
            <person name="Crous P."/>
            <person name="Grigoriev I."/>
        </authorList>
    </citation>
    <scope>NUCLEOTIDE SEQUENCE</scope>
    <source>
        <strain evidence="10">CBS 122681</strain>
    </source>
</reference>
<feature type="compositionally biased region" description="Basic residues" evidence="7">
    <location>
        <begin position="123"/>
        <end position="139"/>
    </location>
</feature>
<evidence type="ECO:0000259" key="8">
    <source>
        <dbReference type="Pfam" id="PF09402"/>
    </source>
</evidence>
<evidence type="ECO:0000256" key="5">
    <source>
        <dbReference type="ARBA" id="ARBA00023136"/>
    </source>
</evidence>
<dbReference type="PANTHER" id="PTHR47808:SF2">
    <property type="entry name" value="LEM DOMAIN-CONTAINING PROTEIN 2"/>
    <property type="match status" value="1"/>
</dbReference>
<feature type="region of interest" description="Disordered" evidence="7">
    <location>
        <begin position="253"/>
        <end position="275"/>
    </location>
</feature>
<dbReference type="Gene3D" id="1.10.720.30">
    <property type="entry name" value="SAP domain"/>
    <property type="match status" value="1"/>
</dbReference>
<organism evidence="10 11">
    <name type="scientific">Lophiostoma macrostomum CBS 122681</name>
    <dbReference type="NCBI Taxonomy" id="1314788"/>
    <lineage>
        <taxon>Eukaryota</taxon>
        <taxon>Fungi</taxon>
        <taxon>Dikarya</taxon>
        <taxon>Ascomycota</taxon>
        <taxon>Pezizomycotina</taxon>
        <taxon>Dothideomycetes</taxon>
        <taxon>Pleosporomycetidae</taxon>
        <taxon>Pleosporales</taxon>
        <taxon>Lophiostomataceae</taxon>
        <taxon>Lophiostoma</taxon>
    </lineage>
</organism>
<dbReference type="InterPro" id="IPR036361">
    <property type="entry name" value="SAP_dom_sf"/>
</dbReference>
<dbReference type="GO" id="GO:0003682">
    <property type="term" value="F:chromatin binding"/>
    <property type="evidence" value="ECO:0007669"/>
    <property type="project" value="InterPro"/>
</dbReference>
<dbReference type="Gene3D" id="1.10.10.1180">
    <property type="entry name" value="MAN1, winged-helix domain"/>
    <property type="match status" value="1"/>
</dbReference>
<evidence type="ECO:0000256" key="2">
    <source>
        <dbReference type="ARBA" id="ARBA00022553"/>
    </source>
</evidence>
<dbReference type="PANTHER" id="PTHR47808">
    <property type="entry name" value="INNER NUCLEAR MEMBRANE PROTEIN HEH2-RELATED"/>
    <property type="match status" value="1"/>
</dbReference>
<dbReference type="AlphaFoldDB" id="A0A6A6THY0"/>
<dbReference type="GO" id="GO:0034399">
    <property type="term" value="C:nuclear periphery"/>
    <property type="evidence" value="ECO:0007669"/>
    <property type="project" value="TreeGrafter"/>
</dbReference>
<name>A0A6A6THY0_9PLEO</name>
<feature type="compositionally biased region" description="Acidic residues" evidence="7">
    <location>
        <begin position="261"/>
        <end position="275"/>
    </location>
</feature>
<keyword evidence="11" id="KW-1185">Reference proteome</keyword>
<evidence type="ECO:0000313" key="11">
    <source>
        <dbReference type="Proteomes" id="UP000799324"/>
    </source>
</evidence>
<dbReference type="GO" id="GO:0071763">
    <property type="term" value="P:nuclear membrane organization"/>
    <property type="evidence" value="ECO:0007669"/>
    <property type="project" value="TreeGrafter"/>
</dbReference>
<proteinExistence type="predicted"/>
<sequence length="692" mass="77167">MADVRDQYWYLDPDAETTKITVPELRNILLTHGIGYPSSAKKPVLLALFNEQVLPQAAKIRRAEARTKRSTRGIEDVPSSATSTTTDDPEDDTLLAPPPTTTRRTSRRSARAATEEEPERSTASRRSKTPSRTVPTKHARASDAEPDEQPAVRRNRKSVVTPAVKQDYPDPVFKKEPDDESPFTQENPFQSGSSPSGPDPATRERRRKTMGFEHKEKRKSDAHRRKTFQPHAEQLDQGITVPTRRTFDIPLTRKAKKADPPEEPDGVEVGEEFTPEEQLELVRERARSGAVDILPPRRRKQPSKASGTLKAFSLTLLTSAAGIFGGVWRTEKYAVGFCGIGRESTALAGVDVPEWANAVLPQCEPCPPHATCYQNLELVCDKDFVKVDHPLALGGLVPLSPTCEPDSEKTRRIGVVADRTVQLLRERNAKYECGEPDEEGKVIDSPQIPEAELKREVSSMKRKGMSQEQFDDLFDSAIGDIVRRDEITESSDGLTGGRKLASNSLAELSLGCSIKRSFRQTIERYLRQLTLIALGLVVVFYGQHSYSSSRAMEARAKILAAEVFDRLASRATLNHQEPGNYPEQGISMTQLRDDVLRNEFSSSRRQKLWTRVQKKVELNSNVRAAVRENHSGDVARMWEWVGPVQLLEDGRSCGRRGSARYSYGTAIDSSPPGSAPGEMKELKSWDEGRPIY</sequence>
<comment type="subcellular location">
    <subcellularLocation>
        <location evidence="1">Nucleus inner membrane</location>
    </subcellularLocation>
</comment>
<evidence type="ECO:0000256" key="4">
    <source>
        <dbReference type="ARBA" id="ARBA00022989"/>
    </source>
</evidence>
<dbReference type="InterPro" id="IPR025856">
    <property type="entry name" value="HeH/LEM_domain"/>
</dbReference>
<feature type="compositionally biased region" description="Basic and acidic residues" evidence="7">
    <location>
        <begin position="678"/>
        <end position="692"/>
    </location>
</feature>
<dbReference type="InterPro" id="IPR044780">
    <property type="entry name" value="Heh2/Src1"/>
</dbReference>
<keyword evidence="3" id="KW-0812">Transmembrane</keyword>
<dbReference type="Pfam" id="PF12949">
    <property type="entry name" value="HeH"/>
    <property type="match status" value="1"/>
</dbReference>
<keyword evidence="6" id="KW-0539">Nucleus</keyword>
<feature type="region of interest" description="Disordered" evidence="7">
    <location>
        <begin position="664"/>
        <end position="692"/>
    </location>
</feature>
<evidence type="ECO:0000259" key="9">
    <source>
        <dbReference type="Pfam" id="PF12949"/>
    </source>
</evidence>
<feature type="compositionally biased region" description="Polar residues" evidence="7">
    <location>
        <begin position="182"/>
        <end position="196"/>
    </location>
</feature>
<dbReference type="CDD" id="cd12935">
    <property type="entry name" value="LEM_like"/>
    <property type="match status" value="1"/>
</dbReference>
<dbReference type="GO" id="GO:0005783">
    <property type="term" value="C:endoplasmic reticulum"/>
    <property type="evidence" value="ECO:0007669"/>
    <property type="project" value="TreeGrafter"/>
</dbReference>